<evidence type="ECO:0000313" key="2">
    <source>
        <dbReference type="EMBL" id="TFU98877.1"/>
    </source>
</evidence>
<dbReference type="AlphaFoldDB" id="A0A4Y9JDG1"/>
<sequence length="220" mass="26025">MYPDFRLLALFTVYSYIFFIPFLVFGFSFPWVQKHPKLGLLLLFFITPLLGCPMLLILFYKLFSGDSYFLYYFGLLAIILIIWTILNYSKWGRSHIRKVALYCLVTMLSIAAILFGLYHNPTVYLHNVYFKTSSVEKTYWNKDILNLLKQNEELIALDILDRIDKVESIDFQDVREDPESRRLESGNLQFNTRILINGQREIYYSFNLAPKHTLNEPDIE</sequence>
<feature type="transmembrane region" description="Helical" evidence="1">
    <location>
        <begin position="99"/>
        <end position="118"/>
    </location>
</feature>
<dbReference type="EMBL" id="SPPD01000001">
    <property type="protein sequence ID" value="TFU98877.1"/>
    <property type="molecule type" value="Genomic_DNA"/>
</dbReference>
<gene>
    <name evidence="2" type="ORF">E4T82_00785</name>
</gene>
<keyword evidence="1" id="KW-0472">Membrane</keyword>
<name>A0A4Y9JDG1_9STRE</name>
<feature type="transmembrane region" description="Helical" evidence="1">
    <location>
        <begin position="6"/>
        <end position="29"/>
    </location>
</feature>
<proteinExistence type="predicted"/>
<dbReference type="Proteomes" id="UP000297253">
    <property type="component" value="Unassembled WGS sequence"/>
</dbReference>
<keyword evidence="1" id="KW-1133">Transmembrane helix</keyword>
<evidence type="ECO:0000313" key="3">
    <source>
        <dbReference type="Proteomes" id="UP000297253"/>
    </source>
</evidence>
<reference evidence="2 3" key="1">
    <citation type="submission" date="2019-03" db="EMBL/GenBank/DDBJ databases">
        <title>Diversity of the mouse oral microbiome.</title>
        <authorList>
            <person name="Joseph S."/>
            <person name="Aduse-Opoku J."/>
            <person name="Curtis M."/>
            <person name="Wade W."/>
            <person name="Hashim A."/>
        </authorList>
    </citation>
    <scope>NUCLEOTIDE SEQUENCE [LARGE SCALE GENOMIC DNA]</scope>
    <source>
        <strain evidence="2 3">WM131</strain>
    </source>
</reference>
<protein>
    <submittedName>
        <fullName evidence="2">Uncharacterized protein</fullName>
    </submittedName>
</protein>
<organism evidence="2 3">
    <name type="scientific">Streptococcus cuniculi</name>
    <dbReference type="NCBI Taxonomy" id="1432788"/>
    <lineage>
        <taxon>Bacteria</taxon>
        <taxon>Bacillati</taxon>
        <taxon>Bacillota</taxon>
        <taxon>Bacilli</taxon>
        <taxon>Lactobacillales</taxon>
        <taxon>Streptococcaceae</taxon>
        <taxon>Streptococcus</taxon>
    </lineage>
</organism>
<dbReference type="RefSeq" id="WP_135181009.1">
    <property type="nucleotide sequence ID" value="NZ_JADGKZ010000001.1"/>
</dbReference>
<feature type="transmembrane region" description="Helical" evidence="1">
    <location>
        <begin position="41"/>
        <end position="63"/>
    </location>
</feature>
<comment type="caution">
    <text evidence="2">The sequence shown here is derived from an EMBL/GenBank/DDBJ whole genome shotgun (WGS) entry which is preliminary data.</text>
</comment>
<evidence type="ECO:0000256" key="1">
    <source>
        <dbReference type="SAM" id="Phobius"/>
    </source>
</evidence>
<accession>A0A4Y9JDG1</accession>
<keyword evidence="1" id="KW-0812">Transmembrane</keyword>
<feature type="transmembrane region" description="Helical" evidence="1">
    <location>
        <begin position="69"/>
        <end position="87"/>
    </location>
</feature>